<dbReference type="EMBL" id="LIAE01007728">
    <property type="protein sequence ID" value="PAV77350.1"/>
    <property type="molecule type" value="Genomic_DNA"/>
</dbReference>
<reference evidence="2 3" key="1">
    <citation type="journal article" date="2017" name="Curr. Biol.">
        <title>Genome architecture and evolution of a unichromosomal asexual nematode.</title>
        <authorList>
            <person name="Fradin H."/>
            <person name="Zegar C."/>
            <person name="Gutwein M."/>
            <person name="Lucas J."/>
            <person name="Kovtun M."/>
            <person name="Corcoran D."/>
            <person name="Baugh L.R."/>
            <person name="Kiontke K."/>
            <person name="Gunsalus K."/>
            <person name="Fitch D.H."/>
            <person name="Piano F."/>
        </authorList>
    </citation>
    <scope>NUCLEOTIDE SEQUENCE [LARGE SCALE GENOMIC DNA]</scope>
    <source>
        <strain evidence="2">PF1309</strain>
    </source>
</reference>
<evidence type="ECO:0000259" key="1">
    <source>
        <dbReference type="PROSITE" id="PS50234"/>
    </source>
</evidence>
<keyword evidence="3" id="KW-1185">Reference proteome</keyword>
<feature type="domain" description="VWFA" evidence="1">
    <location>
        <begin position="78"/>
        <end position="268"/>
    </location>
</feature>
<evidence type="ECO:0000313" key="2">
    <source>
        <dbReference type="EMBL" id="PAV77350.1"/>
    </source>
</evidence>
<dbReference type="OrthoDB" id="5876246at2759"/>
<dbReference type="AlphaFoldDB" id="A0A2A2KTS3"/>
<dbReference type="InterPro" id="IPR002035">
    <property type="entry name" value="VWF_A"/>
</dbReference>
<organism evidence="2 3">
    <name type="scientific">Diploscapter pachys</name>
    <dbReference type="NCBI Taxonomy" id="2018661"/>
    <lineage>
        <taxon>Eukaryota</taxon>
        <taxon>Metazoa</taxon>
        <taxon>Ecdysozoa</taxon>
        <taxon>Nematoda</taxon>
        <taxon>Chromadorea</taxon>
        <taxon>Rhabditida</taxon>
        <taxon>Rhabditina</taxon>
        <taxon>Rhabditomorpha</taxon>
        <taxon>Rhabditoidea</taxon>
        <taxon>Rhabditidae</taxon>
        <taxon>Diploscapter</taxon>
    </lineage>
</organism>
<evidence type="ECO:0000313" key="3">
    <source>
        <dbReference type="Proteomes" id="UP000218231"/>
    </source>
</evidence>
<comment type="caution">
    <text evidence="2">The sequence shown here is derived from an EMBL/GenBank/DDBJ whole genome shotgun (WGS) entry which is preliminary data.</text>
</comment>
<dbReference type="Proteomes" id="UP000218231">
    <property type="component" value="Unassembled WGS sequence"/>
</dbReference>
<name>A0A2A2KTS3_9BILA</name>
<protein>
    <recommendedName>
        <fullName evidence="1">VWFA domain-containing protein</fullName>
    </recommendedName>
</protein>
<sequence length="273" mass="31028">MTVKFTVDLWDIISFRFTNISTYEFELSDAYFRIGLNTSDDVTWQWTDQTKFDWWHWSPERHGSRFRQVKYRLRLLRFVLLQLNQLHSLYPHQVHATRMFIFNYLASQNHTSSLMLWGRNLSIVAFPNDGFNFNSKGDFGQINGKASLLVAMDFQWLAVNGTTSDILSGLNYVETELGWRNAASDASISRTVLIIANSVQGVANAVGKANSMKSAGVTIVTLAMISRESFTLSALATNSEYSLSMNYYSSPDYEYTISRELDGLIAQLASPCK</sequence>
<proteinExistence type="predicted"/>
<accession>A0A2A2KTS3</accession>
<gene>
    <name evidence="2" type="ORF">WR25_08422</name>
</gene>
<dbReference type="PROSITE" id="PS50234">
    <property type="entry name" value="VWFA"/>
    <property type="match status" value="1"/>
</dbReference>